<dbReference type="EMBL" id="JAVLSF010000951">
    <property type="protein sequence ID" value="MDR9778564.1"/>
    <property type="molecule type" value="Genomic_DNA"/>
</dbReference>
<sequence>ISRYSGGDPENAPLHKLGTDTWNKAKRKALEKIHDVAAELLNIQARRQAKPGLAFEIDELGYQQFANGFAFEETVDQANAITATLYDMSQDKPMDRLICGDVGFGKTEVAMRAAFVAVHAGKQVAVLV</sequence>
<dbReference type="PANTHER" id="PTHR47964:SF1">
    <property type="entry name" value="ATP-DEPENDENT DNA HELICASE HOMOLOG RECG, CHLOROPLASTIC"/>
    <property type="match status" value="1"/>
</dbReference>
<dbReference type="InterPro" id="IPR027417">
    <property type="entry name" value="P-loop_NTPase"/>
</dbReference>
<name>A0AAJ2H436_9HYPH</name>
<dbReference type="SUPFAM" id="SSF52540">
    <property type="entry name" value="P-loop containing nucleoside triphosphate hydrolases"/>
    <property type="match status" value="1"/>
</dbReference>
<dbReference type="GO" id="GO:0003678">
    <property type="term" value="F:DNA helicase activity"/>
    <property type="evidence" value="ECO:0007669"/>
    <property type="project" value="TreeGrafter"/>
</dbReference>
<keyword evidence="1" id="KW-0378">Hydrolase</keyword>
<gene>
    <name evidence="3" type="ORF">RJJ65_39155</name>
</gene>
<feature type="non-terminal residue" evidence="3">
    <location>
        <position position="128"/>
    </location>
</feature>
<dbReference type="PANTHER" id="PTHR47964">
    <property type="entry name" value="ATP-DEPENDENT DNA HELICASE HOMOLOG RECG, CHLOROPLASTIC"/>
    <property type="match status" value="1"/>
</dbReference>
<evidence type="ECO:0000256" key="1">
    <source>
        <dbReference type="ARBA" id="ARBA00022801"/>
    </source>
</evidence>
<evidence type="ECO:0000313" key="4">
    <source>
        <dbReference type="Proteomes" id="UP001268610"/>
    </source>
</evidence>
<keyword evidence="2" id="KW-0347">Helicase</keyword>
<accession>A0AAJ2H436</accession>
<reference evidence="3" key="1">
    <citation type="submission" date="2023-04" db="EMBL/GenBank/DDBJ databases">
        <title>Genomic characterization of faba bean (Vicia faba) microsymbionts in Mexican soils.</title>
        <authorList>
            <person name="Rivera Orduna F.N."/>
            <person name="Guevara-Luna J."/>
            <person name="Yan J."/>
            <person name="Arroyo-Herrera I."/>
            <person name="Li Y."/>
            <person name="Vasquez-Murrieta M.S."/>
            <person name="Wang E.T."/>
        </authorList>
    </citation>
    <scope>NUCLEOTIDE SEQUENCE</scope>
    <source>
        <strain evidence="3">CH26</strain>
    </source>
</reference>
<evidence type="ECO:0000313" key="3">
    <source>
        <dbReference type="EMBL" id="MDR9778564.1"/>
    </source>
</evidence>
<dbReference type="GO" id="GO:0016787">
    <property type="term" value="F:hydrolase activity"/>
    <property type="evidence" value="ECO:0007669"/>
    <property type="project" value="UniProtKB-KW"/>
</dbReference>
<feature type="non-terminal residue" evidence="3">
    <location>
        <position position="1"/>
    </location>
</feature>
<proteinExistence type="predicted"/>
<organism evidence="3 4">
    <name type="scientific">Rhizobium hidalgonense</name>
    <dbReference type="NCBI Taxonomy" id="1538159"/>
    <lineage>
        <taxon>Bacteria</taxon>
        <taxon>Pseudomonadati</taxon>
        <taxon>Pseudomonadota</taxon>
        <taxon>Alphaproteobacteria</taxon>
        <taxon>Hyphomicrobiales</taxon>
        <taxon>Rhizobiaceae</taxon>
        <taxon>Rhizobium/Agrobacterium group</taxon>
        <taxon>Rhizobium</taxon>
    </lineage>
</organism>
<evidence type="ECO:0000256" key="2">
    <source>
        <dbReference type="ARBA" id="ARBA00022806"/>
    </source>
</evidence>
<dbReference type="Gene3D" id="2.40.10.170">
    <property type="match status" value="1"/>
</dbReference>
<protein>
    <submittedName>
        <fullName evidence="3">Transcription-repair coupling factor</fullName>
    </submittedName>
</protein>
<dbReference type="GO" id="GO:0006281">
    <property type="term" value="P:DNA repair"/>
    <property type="evidence" value="ECO:0007669"/>
    <property type="project" value="InterPro"/>
</dbReference>
<keyword evidence="2" id="KW-0067">ATP-binding</keyword>
<dbReference type="Proteomes" id="UP001268610">
    <property type="component" value="Unassembled WGS sequence"/>
</dbReference>
<comment type="caution">
    <text evidence="3">The sequence shown here is derived from an EMBL/GenBank/DDBJ whole genome shotgun (WGS) entry which is preliminary data.</text>
</comment>
<dbReference type="Gene3D" id="3.40.50.300">
    <property type="entry name" value="P-loop containing nucleotide triphosphate hydrolases"/>
    <property type="match status" value="1"/>
</dbReference>
<keyword evidence="2" id="KW-0547">Nucleotide-binding</keyword>
<dbReference type="InterPro" id="IPR047112">
    <property type="entry name" value="RecG/Mfd"/>
</dbReference>
<dbReference type="AlphaFoldDB" id="A0AAJ2H436"/>